<dbReference type="EMBL" id="CAJNOQ010024802">
    <property type="protein sequence ID" value="CAF1531198.1"/>
    <property type="molecule type" value="Genomic_DNA"/>
</dbReference>
<dbReference type="Proteomes" id="UP000663829">
    <property type="component" value="Unassembled WGS sequence"/>
</dbReference>
<dbReference type="SMART" id="SM01359">
    <property type="entry name" value="A2M_N_2"/>
    <property type="match status" value="1"/>
</dbReference>
<gene>
    <name evidence="3" type="ORF">GPM918_LOCUS38062</name>
    <name evidence="4" type="ORF">SRO942_LOCUS38861</name>
</gene>
<dbReference type="EMBL" id="CAJOBC010090390">
    <property type="protein sequence ID" value="CAF4390578.1"/>
    <property type="molecule type" value="Genomic_DNA"/>
</dbReference>
<feature type="domain" description="Alpha-2-macroglobulin bait region" evidence="1">
    <location>
        <begin position="116"/>
        <end position="255"/>
    </location>
</feature>
<evidence type="ECO:0000259" key="2">
    <source>
        <dbReference type="SMART" id="SM01360"/>
    </source>
</evidence>
<dbReference type="PANTHER" id="PTHR40094:SF1">
    <property type="entry name" value="UBIQUITIN DOMAIN-CONTAINING PROTEIN"/>
    <property type="match status" value="1"/>
</dbReference>
<name>A0A815VF24_9BILA</name>
<feature type="non-terminal residue" evidence="3">
    <location>
        <position position="1"/>
    </location>
</feature>
<organism evidence="3 5">
    <name type="scientific">Didymodactylos carnosus</name>
    <dbReference type="NCBI Taxonomy" id="1234261"/>
    <lineage>
        <taxon>Eukaryota</taxon>
        <taxon>Metazoa</taxon>
        <taxon>Spiralia</taxon>
        <taxon>Gnathifera</taxon>
        <taxon>Rotifera</taxon>
        <taxon>Eurotatoria</taxon>
        <taxon>Bdelloidea</taxon>
        <taxon>Philodinida</taxon>
        <taxon>Philodinidae</taxon>
        <taxon>Didymodactylos</taxon>
    </lineage>
</organism>
<dbReference type="Gene3D" id="1.50.10.20">
    <property type="match status" value="1"/>
</dbReference>
<dbReference type="Proteomes" id="UP000681722">
    <property type="component" value="Unassembled WGS sequence"/>
</dbReference>
<dbReference type="InterPro" id="IPR001599">
    <property type="entry name" value="Macroglobln_a2"/>
</dbReference>
<dbReference type="Pfam" id="PF00207">
    <property type="entry name" value="A2M"/>
    <property type="match status" value="1"/>
</dbReference>
<dbReference type="InterPro" id="IPR008930">
    <property type="entry name" value="Terpenoid_cyclase/PrenylTrfase"/>
</dbReference>
<dbReference type="PANTHER" id="PTHR40094">
    <property type="entry name" value="ALPHA-2-MACROGLOBULIN HOMOLOG"/>
    <property type="match status" value="1"/>
</dbReference>
<evidence type="ECO:0000313" key="4">
    <source>
        <dbReference type="EMBL" id="CAF4390578.1"/>
    </source>
</evidence>
<dbReference type="InterPro" id="IPR011625">
    <property type="entry name" value="A2M_N_BRD"/>
</dbReference>
<evidence type="ECO:0000259" key="1">
    <source>
        <dbReference type="SMART" id="SM01359"/>
    </source>
</evidence>
<dbReference type="InterPro" id="IPR051802">
    <property type="entry name" value="YfhM-like"/>
</dbReference>
<accession>A0A815VF24</accession>
<comment type="caution">
    <text evidence="3">The sequence shown here is derived from an EMBL/GenBank/DDBJ whole genome shotgun (WGS) entry which is preliminary data.</text>
</comment>
<feature type="domain" description="Alpha-2-macroglobulin" evidence="2">
    <location>
        <begin position="350"/>
        <end position="439"/>
    </location>
</feature>
<dbReference type="GO" id="GO:0004866">
    <property type="term" value="F:endopeptidase inhibitor activity"/>
    <property type="evidence" value="ECO:0007669"/>
    <property type="project" value="InterPro"/>
</dbReference>
<keyword evidence="5" id="KW-1185">Reference proteome</keyword>
<evidence type="ECO:0000313" key="5">
    <source>
        <dbReference type="Proteomes" id="UP000663829"/>
    </source>
</evidence>
<dbReference type="SMART" id="SM01360">
    <property type="entry name" value="A2M"/>
    <property type="match status" value="1"/>
</dbReference>
<dbReference type="AlphaFoldDB" id="A0A815VF24"/>
<evidence type="ECO:0008006" key="6">
    <source>
        <dbReference type="Google" id="ProtNLM"/>
    </source>
</evidence>
<protein>
    <recommendedName>
        <fullName evidence="6">Alpha-2-macroglobulin</fullName>
    </recommendedName>
</protein>
<dbReference type="Gene3D" id="2.20.130.20">
    <property type="match status" value="1"/>
</dbReference>
<dbReference type="Pfam" id="PF07703">
    <property type="entry name" value="A2M_BRD"/>
    <property type="match status" value="1"/>
</dbReference>
<evidence type="ECO:0000313" key="3">
    <source>
        <dbReference type="EMBL" id="CAF1531198.1"/>
    </source>
</evidence>
<sequence>LAAITDLNYQTQETQTEFIIHPCTYYVGFKLISNYGKKDKPVQTKVIVTDIDGNLIDNVLIECKVIGNGGSYNISYSVKDEQGRLTMSFYDNYYVSGGYENEIKKQKVDFIPTDTITIIPNETKHYQPNDICELLILAPFSPASGLVILDCDGQVSQPIQFQIESGKDSATVEFRISKDWIPGFTVHAELTGSIPREIEVTDSLHRPAIATETDESFTPSSIIHIGVDVTQHTNNAAVDKVEVCLIMVDEAILSLTGHTLLSPLDIFYPVRSTNIIQYHGRDRCLLFNMQDIEKFKKDIQERQAQFNQPEMRMQYVEKQCEGSLRAYYRREARGGDGEQKIAVRSNFNPLAHWIPSAITSSSGHATFEVKLPDNLTRYRVWALAANDKQYGLGETLFTVQLPVMVRPSPPRFLNYGDKAHFSVILQNQTDQSLPLHVGLRASNAELLTSETNQERIGYSIVLKASKRVVVTFSVSTVHSGIARFQFLISTVNNKTSASFGDAIELSLPVFTPATSEAFATYGDVGGAEVIVQPIKTPKDVIPQFGELSISTSSTALASLTDAIISLYTYPYDCTEQISSRLLGIQALWDVLQAFHCKDLPEISILKTKLESDMNVLKARQYSNGGFGYWTNRNDSYADPYMSVHVAHCLAVVIDKKVRVLLYKRK</sequence>
<dbReference type="SUPFAM" id="SSF48239">
    <property type="entry name" value="Terpenoid cyclases/Protein prenyltransferases"/>
    <property type="match status" value="1"/>
</dbReference>
<dbReference type="OrthoDB" id="9980391at2759"/>
<reference evidence="3" key="1">
    <citation type="submission" date="2021-02" db="EMBL/GenBank/DDBJ databases">
        <authorList>
            <person name="Nowell W R."/>
        </authorList>
    </citation>
    <scope>NUCLEOTIDE SEQUENCE</scope>
</reference>
<proteinExistence type="predicted"/>